<dbReference type="EMBL" id="CAJFCW020000004">
    <property type="protein sequence ID" value="CAG9114089.1"/>
    <property type="molecule type" value="Genomic_DNA"/>
</dbReference>
<dbReference type="OrthoDB" id="10478844at2759"/>
<evidence type="ECO:0000313" key="3">
    <source>
        <dbReference type="EMBL" id="CAD5220734.1"/>
    </source>
</evidence>
<evidence type="ECO:0000313" key="4">
    <source>
        <dbReference type="Proteomes" id="UP000614601"/>
    </source>
</evidence>
<dbReference type="Proteomes" id="UP000614601">
    <property type="component" value="Unassembled WGS sequence"/>
</dbReference>
<feature type="signal peptide" evidence="1">
    <location>
        <begin position="1"/>
        <end position="16"/>
    </location>
</feature>
<dbReference type="AlphaFoldDB" id="A0A811KZ61"/>
<dbReference type="InterPro" id="IPR003677">
    <property type="entry name" value="ANIS5_cation-bd"/>
</dbReference>
<keyword evidence="4" id="KW-1185">Reference proteome</keyword>
<gene>
    <name evidence="3" type="ORF">BOKJ2_LOCUS9092</name>
</gene>
<keyword evidence="1" id="KW-0732">Signal</keyword>
<proteinExistence type="predicted"/>
<name>A0A811KZ61_9BILA</name>
<evidence type="ECO:0000259" key="2">
    <source>
        <dbReference type="Pfam" id="PF02520"/>
    </source>
</evidence>
<feature type="chain" id="PRO_5035595435" description="SXP/RAL-2 family protein Ani s 5-like cation-binding domain-containing protein" evidence="1">
    <location>
        <begin position="17"/>
        <end position="161"/>
    </location>
</feature>
<protein>
    <recommendedName>
        <fullName evidence="2">SXP/RAL-2 family protein Ani s 5-like cation-binding domain-containing protein</fullName>
    </recommendedName>
</protein>
<comment type="caution">
    <text evidence="3">The sequence shown here is derived from an EMBL/GenBank/DDBJ whole genome shotgun (WGS) entry which is preliminary data.</text>
</comment>
<sequence length="161" mass="19060">MRRIIVFLIVFYVVKCEVVPAVKTIRAYEFLEGADPKFKAQYQEILKLKDVKKKDIRAKIDEFAKGLPEKNQKLYKDFSEFLDNRQKELDKQRAIRHKILNPEAQEFDDKYTAIAQNQELTVLEECEKIAALNGQYSVTSRDQLQVPRQVKCTEYRYRANH</sequence>
<evidence type="ECO:0000256" key="1">
    <source>
        <dbReference type="SAM" id="SignalP"/>
    </source>
</evidence>
<dbReference type="EMBL" id="CAJFDH010000004">
    <property type="protein sequence ID" value="CAD5220734.1"/>
    <property type="molecule type" value="Genomic_DNA"/>
</dbReference>
<feature type="domain" description="SXP/RAL-2 family protein Ani s 5-like cation-binding" evidence="2">
    <location>
        <begin position="39"/>
        <end position="139"/>
    </location>
</feature>
<organism evidence="3 4">
    <name type="scientific">Bursaphelenchus okinawaensis</name>
    <dbReference type="NCBI Taxonomy" id="465554"/>
    <lineage>
        <taxon>Eukaryota</taxon>
        <taxon>Metazoa</taxon>
        <taxon>Ecdysozoa</taxon>
        <taxon>Nematoda</taxon>
        <taxon>Chromadorea</taxon>
        <taxon>Rhabditida</taxon>
        <taxon>Tylenchina</taxon>
        <taxon>Tylenchomorpha</taxon>
        <taxon>Aphelenchoidea</taxon>
        <taxon>Aphelenchoididae</taxon>
        <taxon>Bursaphelenchus</taxon>
    </lineage>
</organism>
<dbReference type="Pfam" id="PF02520">
    <property type="entry name" value="ANIS5_cation-bd"/>
    <property type="match status" value="1"/>
</dbReference>
<reference evidence="3" key="1">
    <citation type="submission" date="2020-09" db="EMBL/GenBank/DDBJ databases">
        <authorList>
            <person name="Kikuchi T."/>
        </authorList>
    </citation>
    <scope>NUCLEOTIDE SEQUENCE</scope>
    <source>
        <strain evidence="3">SH1</strain>
    </source>
</reference>
<accession>A0A811KZ61</accession>
<dbReference type="Proteomes" id="UP000783686">
    <property type="component" value="Unassembled WGS sequence"/>
</dbReference>